<dbReference type="AlphaFoldDB" id="C5KX75"/>
<name>C5KX75_PERM5</name>
<sequence length="282" mass="30782">MEARRFGGTFIDDDIQLKRDAAFPTKAVAALACLPFSDGYAAGAYADGGLTIWRLDNQGAAASWVGHRGGAATSVCHMEGSKLASVGSDGYGRVWDTTAVDKCIWSSPPPTREGEEPSMRIKKQFTSVSRVDAHVVIAGRKDSSWRVYDTRLGSRVTEVGRCEMNDWCMCVEADGGQGSHMVRASDKAVKIFDLRRCGSPLQQRHQSPRLLTRFCSDGRYRLVSCGLDGRVLVSSLERDDSKRGPSEVHSEDDYMLACAFDSARLVVAGLRGKVNIFGFDGR</sequence>
<dbReference type="InterPro" id="IPR036322">
    <property type="entry name" value="WD40_repeat_dom_sf"/>
</dbReference>
<keyword evidence="4" id="KW-1185">Reference proteome</keyword>
<dbReference type="RefSeq" id="XP_002779136.1">
    <property type="nucleotide sequence ID" value="XM_002779090.1"/>
</dbReference>
<proteinExistence type="predicted"/>
<dbReference type="OrthoDB" id="331882at2759"/>
<dbReference type="GeneID" id="9055966"/>
<dbReference type="SUPFAM" id="SSF50978">
    <property type="entry name" value="WD40 repeat-like"/>
    <property type="match status" value="1"/>
</dbReference>
<keyword evidence="2" id="KW-0677">Repeat</keyword>
<dbReference type="Proteomes" id="UP000007800">
    <property type="component" value="Unassembled WGS sequence"/>
</dbReference>
<evidence type="ECO:0000256" key="2">
    <source>
        <dbReference type="ARBA" id="ARBA00022737"/>
    </source>
</evidence>
<dbReference type="PANTHER" id="PTHR44019">
    <property type="entry name" value="WD REPEAT-CONTAINING PROTEIN 55"/>
    <property type="match status" value="1"/>
</dbReference>
<dbReference type="PANTHER" id="PTHR44019:SF23">
    <property type="entry name" value="F-BOX DOMAIN-CONTAINING PROTEIN"/>
    <property type="match status" value="1"/>
</dbReference>
<dbReference type="InParanoid" id="C5KX75"/>
<dbReference type="Gene3D" id="2.130.10.10">
    <property type="entry name" value="YVTN repeat-like/Quinoprotein amine dehydrogenase"/>
    <property type="match status" value="2"/>
</dbReference>
<evidence type="ECO:0000256" key="1">
    <source>
        <dbReference type="ARBA" id="ARBA00022574"/>
    </source>
</evidence>
<dbReference type="EMBL" id="GG677119">
    <property type="protein sequence ID" value="EER10931.1"/>
    <property type="molecule type" value="Genomic_DNA"/>
</dbReference>
<gene>
    <name evidence="3" type="ORF">Pmar_PMAR021411</name>
</gene>
<keyword evidence="1" id="KW-0853">WD repeat</keyword>
<reference evidence="3 4" key="1">
    <citation type="submission" date="2008-07" db="EMBL/GenBank/DDBJ databases">
        <authorList>
            <person name="El-Sayed N."/>
            <person name="Caler E."/>
            <person name="Inman J."/>
            <person name="Amedeo P."/>
            <person name="Hass B."/>
            <person name="Wortman J."/>
        </authorList>
    </citation>
    <scope>NUCLEOTIDE SEQUENCE [LARGE SCALE GENOMIC DNA]</scope>
    <source>
        <strain evidence="4">ATCC 50983 / TXsc</strain>
    </source>
</reference>
<accession>C5KX75</accession>
<dbReference type="InterPro" id="IPR015943">
    <property type="entry name" value="WD40/YVTN_repeat-like_dom_sf"/>
</dbReference>
<dbReference type="Pfam" id="PF00400">
    <property type="entry name" value="WD40"/>
    <property type="match status" value="1"/>
</dbReference>
<organism evidence="4">
    <name type="scientific">Perkinsus marinus (strain ATCC 50983 / TXsc)</name>
    <dbReference type="NCBI Taxonomy" id="423536"/>
    <lineage>
        <taxon>Eukaryota</taxon>
        <taxon>Sar</taxon>
        <taxon>Alveolata</taxon>
        <taxon>Perkinsozoa</taxon>
        <taxon>Perkinsea</taxon>
        <taxon>Perkinsida</taxon>
        <taxon>Perkinsidae</taxon>
        <taxon>Perkinsus</taxon>
    </lineage>
</organism>
<evidence type="ECO:0000313" key="3">
    <source>
        <dbReference type="EMBL" id="EER10931.1"/>
    </source>
</evidence>
<evidence type="ECO:0000313" key="4">
    <source>
        <dbReference type="Proteomes" id="UP000007800"/>
    </source>
</evidence>
<dbReference type="InterPro" id="IPR050505">
    <property type="entry name" value="WDR55/POC1"/>
</dbReference>
<dbReference type="OMA" id="GRCEMND"/>
<protein>
    <submittedName>
        <fullName evidence="3">Uncharacterized protein</fullName>
    </submittedName>
</protein>
<dbReference type="InterPro" id="IPR001680">
    <property type="entry name" value="WD40_rpt"/>
</dbReference>
<dbReference type="SMART" id="SM00320">
    <property type="entry name" value="WD40"/>
    <property type="match status" value="3"/>
</dbReference>